<dbReference type="Proteomes" id="UP000619545">
    <property type="component" value="Unassembled WGS sequence"/>
</dbReference>
<dbReference type="RefSeq" id="WP_011019156.1">
    <property type="nucleotide sequence ID" value="NZ_DUJS01000002.1"/>
</dbReference>
<dbReference type="SUPFAM" id="SSF52374">
    <property type="entry name" value="Nucleotidylyl transferase"/>
    <property type="match status" value="1"/>
</dbReference>
<sequence length="427" mass="48648">MTVIGIAADFDPPHRGHAYLLDRARDLGDEVVVFLNADYTAHHTPPLLPYRLRREIVLELGADEVIPVRGYHQRFPLAYTVPVRVRLMAEEGVDVILDAGPSRNLDRLREHVERVLEVSDLFSIPPNVPARNVVRWLAAVEYVNRELGTDVELLLIPELEGYSGRKIRAALRRSGYSPDSLRKVRRHLPRETFKKLERYLKARTPPIARRKELLDVLNRASSYELCSIAHLNTIAVREILRGRPFRSERQVWGALRRADYGSVLTRLALANTECRVTSDEIARIALSWCVERLVPENQSPDSMYRRDWFVAALSSHGVKARDADRLYKRADSYEEARRLARRRYGVDPGVPRFETLIGEARVSDGEYRPAISANGRLGVVEDGFQELRATAFGATLLRYVLDDPFVDAVIRVEDEEARLIVFPGDSP</sequence>
<evidence type="ECO:0000313" key="3">
    <source>
        <dbReference type="Proteomes" id="UP000619545"/>
    </source>
</evidence>
<dbReference type="InterPro" id="IPR004821">
    <property type="entry name" value="Cyt_trans-like"/>
</dbReference>
<evidence type="ECO:0000313" key="2">
    <source>
        <dbReference type="EMBL" id="HII69984.1"/>
    </source>
</evidence>
<evidence type="ECO:0000259" key="1">
    <source>
        <dbReference type="Pfam" id="PF01467"/>
    </source>
</evidence>
<feature type="domain" description="Cytidyltransferase-like" evidence="1">
    <location>
        <begin position="10"/>
        <end position="151"/>
    </location>
</feature>
<protein>
    <submittedName>
        <fullName evidence="2">Adenylyltransferase/cytidyltransferase family protein</fullName>
    </submittedName>
</protein>
<keyword evidence="2" id="KW-0808">Transferase</keyword>
<keyword evidence="2" id="KW-0548">Nucleotidyltransferase</keyword>
<reference evidence="2" key="1">
    <citation type="journal article" date="2020" name="bioRxiv">
        <title>A rank-normalized archaeal taxonomy based on genome phylogeny resolves widespread incomplete and uneven classifications.</title>
        <authorList>
            <person name="Rinke C."/>
            <person name="Chuvochina M."/>
            <person name="Mussig A.J."/>
            <person name="Chaumeil P.-A."/>
            <person name="Waite D.W."/>
            <person name="Whitman W.B."/>
            <person name="Parks D.H."/>
            <person name="Hugenholtz P."/>
        </authorList>
    </citation>
    <scope>NUCLEOTIDE SEQUENCE</scope>
    <source>
        <strain evidence="2">UBA8853</strain>
    </source>
</reference>
<dbReference type="InterPro" id="IPR014729">
    <property type="entry name" value="Rossmann-like_a/b/a_fold"/>
</dbReference>
<dbReference type="EMBL" id="DUJS01000002">
    <property type="protein sequence ID" value="HII69984.1"/>
    <property type="molecule type" value="Genomic_DNA"/>
</dbReference>
<accession>A0A832T5N9</accession>
<dbReference type="GeneID" id="1476888"/>
<dbReference type="GO" id="GO:0016779">
    <property type="term" value="F:nucleotidyltransferase activity"/>
    <property type="evidence" value="ECO:0007669"/>
    <property type="project" value="UniProtKB-KW"/>
</dbReference>
<proteinExistence type="predicted"/>
<dbReference type="Pfam" id="PF01467">
    <property type="entry name" value="CTP_transf_like"/>
    <property type="match status" value="1"/>
</dbReference>
<comment type="caution">
    <text evidence="2">The sequence shown here is derived from an EMBL/GenBank/DDBJ whole genome shotgun (WGS) entry which is preliminary data.</text>
</comment>
<dbReference type="Gene3D" id="3.40.50.620">
    <property type="entry name" value="HUPs"/>
    <property type="match status" value="1"/>
</dbReference>
<dbReference type="AlphaFoldDB" id="A0A832T5N9"/>
<name>A0A832T5N9_9EURY</name>
<organism evidence="2 3">
    <name type="scientific">Methanopyrus kandleri</name>
    <dbReference type="NCBI Taxonomy" id="2320"/>
    <lineage>
        <taxon>Archaea</taxon>
        <taxon>Methanobacteriati</taxon>
        <taxon>Methanobacteriota</taxon>
        <taxon>Methanomada group</taxon>
        <taxon>Methanopyri</taxon>
        <taxon>Methanopyrales</taxon>
        <taxon>Methanopyraceae</taxon>
        <taxon>Methanopyrus</taxon>
    </lineage>
</organism>
<dbReference type="NCBIfam" id="TIGR00125">
    <property type="entry name" value="cyt_tran_rel"/>
    <property type="match status" value="1"/>
</dbReference>
<gene>
    <name evidence="2" type="ORF">HA336_01965</name>
</gene>